<sequence length="65" mass="6962">MLPTAKTGRIRDRRVVVAGVIDASRITDSVVMAALAGAIGLLFGRIWRRFGPRRPPTDDSGRTGG</sequence>
<evidence type="ECO:0000313" key="3">
    <source>
        <dbReference type="Proteomes" id="UP001321486"/>
    </source>
</evidence>
<proteinExistence type="predicted"/>
<dbReference type="Proteomes" id="UP001321486">
    <property type="component" value="Chromosome"/>
</dbReference>
<protein>
    <submittedName>
        <fullName evidence="2">Uncharacterized protein</fullName>
    </submittedName>
</protein>
<organism evidence="2 3">
    <name type="scientific">Frondihabitans sucicola</name>
    <dbReference type="NCBI Taxonomy" id="1268041"/>
    <lineage>
        <taxon>Bacteria</taxon>
        <taxon>Bacillati</taxon>
        <taxon>Actinomycetota</taxon>
        <taxon>Actinomycetes</taxon>
        <taxon>Micrococcales</taxon>
        <taxon>Microbacteriaceae</taxon>
        <taxon>Frondihabitans</taxon>
    </lineage>
</organism>
<feature type="transmembrane region" description="Helical" evidence="1">
    <location>
        <begin position="29"/>
        <end position="47"/>
    </location>
</feature>
<name>A0ABN6Y759_9MICO</name>
<keyword evidence="1" id="KW-0472">Membrane</keyword>
<accession>A0ABN6Y759</accession>
<reference evidence="3" key="1">
    <citation type="journal article" date="2019" name="Int. J. Syst. Evol. Microbiol.">
        <title>The Global Catalogue of Microorganisms (GCM) 10K type strain sequencing project: providing services to taxonomists for standard genome sequencing and annotation.</title>
        <authorList>
            <consortium name="The Broad Institute Genomics Platform"/>
            <consortium name="The Broad Institute Genome Sequencing Center for Infectious Disease"/>
            <person name="Wu L."/>
            <person name="Ma J."/>
        </authorList>
    </citation>
    <scope>NUCLEOTIDE SEQUENCE [LARGE SCALE GENOMIC DNA]</scope>
    <source>
        <strain evidence="3">NBRC 108728</strain>
    </source>
</reference>
<dbReference type="EMBL" id="AP027732">
    <property type="protein sequence ID" value="BDZ51383.1"/>
    <property type="molecule type" value="Genomic_DNA"/>
</dbReference>
<gene>
    <name evidence="2" type="ORF">GCM10025867_36240</name>
</gene>
<keyword evidence="3" id="KW-1185">Reference proteome</keyword>
<keyword evidence="1" id="KW-1133">Transmembrane helix</keyword>
<evidence type="ECO:0000313" key="2">
    <source>
        <dbReference type="EMBL" id="BDZ51383.1"/>
    </source>
</evidence>
<evidence type="ECO:0000256" key="1">
    <source>
        <dbReference type="SAM" id="Phobius"/>
    </source>
</evidence>
<keyword evidence="1" id="KW-0812">Transmembrane</keyword>